<feature type="signal peptide" evidence="3">
    <location>
        <begin position="1"/>
        <end position="16"/>
    </location>
</feature>
<keyword evidence="5" id="KW-1185">Reference proteome</keyword>
<dbReference type="AlphaFoldDB" id="A0A9N9VGJ6"/>
<accession>A0A9N9VGJ6</accession>
<evidence type="ECO:0000256" key="1">
    <source>
        <dbReference type="ARBA" id="ARBA00006484"/>
    </source>
</evidence>
<dbReference type="PANTHER" id="PTHR43976">
    <property type="entry name" value="SHORT CHAIN DEHYDROGENASE"/>
    <property type="match status" value="1"/>
</dbReference>
<reference evidence="4" key="1">
    <citation type="submission" date="2021-10" db="EMBL/GenBank/DDBJ databases">
        <authorList>
            <person name="Piombo E."/>
        </authorList>
    </citation>
    <scope>NUCLEOTIDE SEQUENCE</scope>
</reference>
<dbReference type="InterPro" id="IPR003560">
    <property type="entry name" value="DHB_DH"/>
</dbReference>
<evidence type="ECO:0000313" key="4">
    <source>
        <dbReference type="EMBL" id="CAH0023122.1"/>
    </source>
</evidence>
<dbReference type="OrthoDB" id="1274115at2759"/>
<protein>
    <recommendedName>
        <fullName evidence="6">NAD(P)-binding protein</fullName>
    </recommendedName>
</protein>
<organism evidence="4 5">
    <name type="scientific">Clonostachys rhizophaga</name>
    <dbReference type="NCBI Taxonomy" id="160324"/>
    <lineage>
        <taxon>Eukaryota</taxon>
        <taxon>Fungi</taxon>
        <taxon>Dikarya</taxon>
        <taxon>Ascomycota</taxon>
        <taxon>Pezizomycotina</taxon>
        <taxon>Sordariomycetes</taxon>
        <taxon>Hypocreomycetidae</taxon>
        <taxon>Hypocreales</taxon>
        <taxon>Bionectriaceae</taxon>
        <taxon>Clonostachys</taxon>
    </lineage>
</organism>
<comment type="caution">
    <text evidence="4">The sequence shown here is derived from an EMBL/GenBank/DDBJ whole genome shotgun (WGS) entry which is preliminary data.</text>
</comment>
<feature type="chain" id="PRO_5040359905" description="NAD(P)-binding protein" evidence="3">
    <location>
        <begin position="17"/>
        <end position="310"/>
    </location>
</feature>
<dbReference type="GO" id="GO:0019290">
    <property type="term" value="P:siderophore biosynthetic process"/>
    <property type="evidence" value="ECO:0007669"/>
    <property type="project" value="InterPro"/>
</dbReference>
<name>A0A9N9VGJ6_9HYPO</name>
<keyword evidence="3" id="KW-0732">Signal</keyword>
<dbReference type="InterPro" id="IPR036291">
    <property type="entry name" value="NAD(P)-bd_dom_sf"/>
</dbReference>
<sequence>IATMAPLVWLVTGASAGIGAALVEEIVRRGDKVIAANRQVSQMADRASENVSLFELDITSGPKVIASKVKEAWQIFGHIDVLVNNAGTFLLGPFEDVSDEDAERIFQTNVFGQLHMTRAILPFFRQQGSGTITFTASNQLWGNMPYTTYYNMTKWTNSSFAESLHKEVSSLGIRCVAFECGGVATRLFEPREKDKVASKQKKEEKSPIEAYVPGFAAASQVLAEWGVPPGDPAKVAKAMADIVKGEGMAAGRVWSSRVALGSDSLRWQKIKRQQEAVVMDRWEDVTISTDRDDAVLSNKLDHFALIAGAE</sequence>
<dbReference type="SUPFAM" id="SSF51735">
    <property type="entry name" value="NAD(P)-binding Rossmann-fold domains"/>
    <property type="match status" value="1"/>
</dbReference>
<evidence type="ECO:0000256" key="3">
    <source>
        <dbReference type="SAM" id="SignalP"/>
    </source>
</evidence>
<dbReference type="PRINTS" id="PR01397">
    <property type="entry name" value="DHBDHDRGNASE"/>
</dbReference>
<proteinExistence type="inferred from homology"/>
<dbReference type="GO" id="GO:0008667">
    <property type="term" value="F:2,3-dihydro-2,3-dihydroxybenzoate dehydrogenase activity"/>
    <property type="evidence" value="ECO:0007669"/>
    <property type="project" value="InterPro"/>
</dbReference>
<evidence type="ECO:0008006" key="6">
    <source>
        <dbReference type="Google" id="ProtNLM"/>
    </source>
</evidence>
<dbReference type="InterPro" id="IPR002347">
    <property type="entry name" value="SDR_fam"/>
</dbReference>
<evidence type="ECO:0000313" key="5">
    <source>
        <dbReference type="Proteomes" id="UP000696573"/>
    </source>
</evidence>
<keyword evidence="2" id="KW-0560">Oxidoreductase</keyword>
<dbReference type="InterPro" id="IPR051911">
    <property type="entry name" value="SDR_oxidoreductase"/>
</dbReference>
<dbReference type="PANTHER" id="PTHR43976:SF16">
    <property type="entry name" value="SHORT-CHAIN DEHYDROGENASE_REDUCTASE FAMILY PROTEIN"/>
    <property type="match status" value="1"/>
</dbReference>
<dbReference type="EMBL" id="CABFNQ020000690">
    <property type="protein sequence ID" value="CAH0023122.1"/>
    <property type="molecule type" value="Genomic_DNA"/>
</dbReference>
<dbReference type="Proteomes" id="UP000696573">
    <property type="component" value="Unassembled WGS sequence"/>
</dbReference>
<comment type="similarity">
    <text evidence="1">Belongs to the short-chain dehydrogenases/reductases (SDR) family.</text>
</comment>
<feature type="non-terminal residue" evidence="4">
    <location>
        <position position="1"/>
    </location>
</feature>
<dbReference type="Pfam" id="PF00106">
    <property type="entry name" value="adh_short"/>
    <property type="match status" value="1"/>
</dbReference>
<dbReference type="Gene3D" id="3.40.50.720">
    <property type="entry name" value="NAD(P)-binding Rossmann-like Domain"/>
    <property type="match status" value="1"/>
</dbReference>
<evidence type="ECO:0000256" key="2">
    <source>
        <dbReference type="ARBA" id="ARBA00023002"/>
    </source>
</evidence>
<gene>
    <name evidence="4" type="ORF">CRHIZ90672A_00007574</name>
</gene>